<feature type="signal peptide" evidence="1">
    <location>
        <begin position="1"/>
        <end position="25"/>
    </location>
</feature>
<keyword evidence="3" id="KW-1185">Reference proteome</keyword>
<reference evidence="2 3" key="1">
    <citation type="submission" date="2021-01" db="EMBL/GenBank/DDBJ databases">
        <title>Diatom-associated Roseobacters Show Island Model of Population Structure.</title>
        <authorList>
            <person name="Qu L."/>
            <person name="Feng X."/>
            <person name="Chen Y."/>
            <person name="Li L."/>
            <person name="Wang X."/>
            <person name="Hu Z."/>
            <person name="Wang H."/>
            <person name="Luo H."/>
        </authorList>
    </citation>
    <scope>NUCLEOTIDE SEQUENCE [LARGE SCALE GENOMIC DNA]</scope>
    <source>
        <strain evidence="2 3">TR60-84</strain>
    </source>
</reference>
<evidence type="ECO:0000313" key="3">
    <source>
        <dbReference type="Proteomes" id="UP000732193"/>
    </source>
</evidence>
<evidence type="ECO:0000256" key="1">
    <source>
        <dbReference type="SAM" id="SignalP"/>
    </source>
</evidence>
<dbReference type="AlphaFoldDB" id="A0AAE2VXB4"/>
<name>A0AAE2VXB4_9RHOB</name>
<organism evidence="2 3">
    <name type="scientific">Sulfitobacter geojensis</name>
    <dbReference type="NCBI Taxonomy" id="1342299"/>
    <lineage>
        <taxon>Bacteria</taxon>
        <taxon>Pseudomonadati</taxon>
        <taxon>Pseudomonadota</taxon>
        <taxon>Alphaproteobacteria</taxon>
        <taxon>Rhodobacterales</taxon>
        <taxon>Roseobacteraceae</taxon>
        <taxon>Sulfitobacter</taxon>
    </lineage>
</organism>
<gene>
    <name evidence="2" type="ORF">JQV55_07900</name>
</gene>
<comment type="caution">
    <text evidence="2">The sequence shown here is derived from an EMBL/GenBank/DDBJ whole genome shotgun (WGS) entry which is preliminary data.</text>
</comment>
<accession>A0AAE2VXB4</accession>
<dbReference type="RefSeq" id="WP_203241794.1">
    <property type="nucleotide sequence ID" value="NZ_JAFBRH010000001.1"/>
</dbReference>
<proteinExistence type="predicted"/>
<feature type="chain" id="PRO_5041915091" evidence="1">
    <location>
        <begin position="26"/>
        <end position="170"/>
    </location>
</feature>
<evidence type="ECO:0000313" key="2">
    <source>
        <dbReference type="EMBL" id="MBM1713479.1"/>
    </source>
</evidence>
<keyword evidence="1" id="KW-0732">Signal</keyword>
<protein>
    <submittedName>
        <fullName evidence="2">Uncharacterized protein</fullName>
    </submittedName>
</protein>
<sequence>MPSALTAAHALSLTALLGAAGDAMADPARHAINAFNSWCFKAGQTEAEARKNMNVDAARFDLTFWDDSLEPRPAEAPEGVERRCEVAFDGNHTAQAITALRKQMQTPPVFGRKIPLPDTHQSQDSTALIEGRELLRGRVAVVHIGTRDDDARTFMAVDRLYDGLGLGASQ</sequence>
<dbReference type="Proteomes" id="UP000732193">
    <property type="component" value="Unassembled WGS sequence"/>
</dbReference>
<dbReference type="EMBL" id="JAFBRM010000001">
    <property type="protein sequence ID" value="MBM1713479.1"/>
    <property type="molecule type" value="Genomic_DNA"/>
</dbReference>